<keyword evidence="2" id="KW-1185">Reference proteome</keyword>
<reference evidence="1 2" key="1">
    <citation type="submission" date="2018-01" db="EMBL/GenBank/DDBJ databases">
        <title>The draft genome sequence of Cohaesibacter sp. H1304.</title>
        <authorList>
            <person name="Wang N.-N."/>
            <person name="Du Z.-J."/>
        </authorList>
    </citation>
    <scope>NUCLEOTIDE SEQUENCE [LARGE SCALE GENOMIC DNA]</scope>
    <source>
        <strain evidence="1 2">H1304</strain>
    </source>
</reference>
<dbReference type="EMBL" id="PKUQ01000026">
    <property type="protein sequence ID" value="PLW76570.1"/>
    <property type="molecule type" value="Genomic_DNA"/>
</dbReference>
<proteinExistence type="predicted"/>
<dbReference type="SUPFAM" id="SSF52266">
    <property type="entry name" value="SGNH hydrolase"/>
    <property type="match status" value="1"/>
</dbReference>
<dbReference type="AlphaFoldDB" id="A0A2N5XQ58"/>
<accession>A0A2N5XQ58</accession>
<evidence type="ECO:0000313" key="2">
    <source>
        <dbReference type="Proteomes" id="UP000234881"/>
    </source>
</evidence>
<dbReference type="Gene3D" id="3.40.50.1110">
    <property type="entry name" value="SGNH hydrolase"/>
    <property type="match status" value="1"/>
</dbReference>
<organism evidence="1 2">
    <name type="scientific">Cohaesibacter celericrescens</name>
    <dbReference type="NCBI Taxonomy" id="2067669"/>
    <lineage>
        <taxon>Bacteria</taxon>
        <taxon>Pseudomonadati</taxon>
        <taxon>Pseudomonadota</taxon>
        <taxon>Alphaproteobacteria</taxon>
        <taxon>Hyphomicrobiales</taxon>
        <taxon>Cohaesibacteraceae</taxon>
    </lineage>
</organism>
<gene>
    <name evidence="1" type="ORF">C0081_13960</name>
</gene>
<evidence type="ECO:0000313" key="1">
    <source>
        <dbReference type="EMBL" id="PLW76570.1"/>
    </source>
</evidence>
<protein>
    <recommendedName>
        <fullName evidence="3">AlgX/AlgJ SGNH hydrolase-like domain-containing protein</fullName>
    </recommendedName>
</protein>
<evidence type="ECO:0008006" key="3">
    <source>
        <dbReference type="Google" id="ProtNLM"/>
    </source>
</evidence>
<sequence>MKSTIRTSIILGLVGIFLGLFLFEIYARIMLAVQVPHPERWAFRSSQPVPYADASYFSKDFIRESMNVIRVRHVEQDSPDDHLFEIEDVQGKWFNVKNGLRVTTDQPTSFQTRIILMGSSQIFGQEVPDDQTAASHLQRLLNREFPNRFKVENWGLVAINSRQQLERLKKAQIDAGAIVLFCGKSLDSYYGLLEKNVLGYSPYALPADISRMSWFGHFAHEARAKLPFLAMFRLFNQIQSQALPAHLSIEQEKNALLALVSKTYGWNEFQAAQYVTSRRAHFVNVEMPLLYDYPKQTDYRNKLLTNPVLFPLEFSEAHELARPHFHKTIEELKGLGVPSKDISPRFIDATKDKEVFLDPGHFNHVGAEAIAESLNGLVRQIAFGSPQRLVRHKGASQAFGRLPEPERFSLSRLDENNTVYVALEKRYQLYHKDNGYFAIPEGLGYVWWKGVTVADLPGVLVAPSRKALVDQLLIHYQSEPQS</sequence>
<dbReference type="Proteomes" id="UP000234881">
    <property type="component" value="Unassembled WGS sequence"/>
</dbReference>
<name>A0A2N5XQ58_9HYPH</name>
<comment type="caution">
    <text evidence="1">The sequence shown here is derived from an EMBL/GenBank/DDBJ whole genome shotgun (WGS) entry which is preliminary data.</text>
</comment>
<dbReference type="InterPro" id="IPR036514">
    <property type="entry name" value="SGNH_hydro_sf"/>
</dbReference>
<dbReference type="GO" id="GO:0016788">
    <property type="term" value="F:hydrolase activity, acting on ester bonds"/>
    <property type="evidence" value="ECO:0007669"/>
    <property type="project" value="UniProtKB-ARBA"/>
</dbReference>